<sequence length="93" mass="10756">MSILAFRSWVARYGRWLTVAGWFLAFFSQADKRYEYTVLGLIIASIGAWGLLLHADMPGKSFGYRRPFLNLLLWMAIALTILYVCLFYAVERP</sequence>
<dbReference type="Proteomes" id="UP000315751">
    <property type="component" value="Unassembled WGS sequence"/>
</dbReference>
<evidence type="ECO:0000313" key="2">
    <source>
        <dbReference type="EMBL" id="TWB34657.1"/>
    </source>
</evidence>
<dbReference type="EMBL" id="VITR01000023">
    <property type="protein sequence ID" value="TWB34657.1"/>
    <property type="molecule type" value="Genomic_DNA"/>
</dbReference>
<feature type="transmembrane region" description="Helical" evidence="1">
    <location>
        <begin position="67"/>
        <end position="90"/>
    </location>
</feature>
<evidence type="ECO:0000313" key="3">
    <source>
        <dbReference type="Proteomes" id="UP000315751"/>
    </source>
</evidence>
<keyword evidence="1" id="KW-0812">Transmembrane</keyword>
<protein>
    <submittedName>
        <fullName evidence="2">Uncharacterized protein</fullName>
    </submittedName>
</protein>
<accession>A0A560GKZ4</accession>
<dbReference type="AlphaFoldDB" id="A0A560GKZ4"/>
<dbReference type="RefSeq" id="WP_145736318.1">
    <property type="nucleotide sequence ID" value="NZ_VITR01000023.1"/>
</dbReference>
<keyword evidence="1" id="KW-1133">Transmembrane helix</keyword>
<evidence type="ECO:0000256" key="1">
    <source>
        <dbReference type="SAM" id="Phobius"/>
    </source>
</evidence>
<feature type="transmembrane region" description="Helical" evidence="1">
    <location>
        <begin position="36"/>
        <end position="55"/>
    </location>
</feature>
<reference evidence="2 3" key="1">
    <citation type="submission" date="2019-06" db="EMBL/GenBank/DDBJ databases">
        <title>Genomic Encyclopedia of Type Strains, Phase IV (KMG-V): Genome sequencing to study the core and pangenomes of soil and plant-associated prokaryotes.</title>
        <authorList>
            <person name="Whitman W."/>
        </authorList>
    </citation>
    <scope>NUCLEOTIDE SEQUENCE [LARGE SCALE GENOMIC DNA]</scope>
    <source>
        <strain evidence="2 3">BR 11622</strain>
    </source>
</reference>
<name>A0A560GKZ4_9PROT</name>
<proteinExistence type="predicted"/>
<keyword evidence="1" id="KW-0472">Membrane</keyword>
<keyword evidence="3" id="KW-1185">Reference proteome</keyword>
<gene>
    <name evidence="2" type="ORF">FBZ90_12346</name>
</gene>
<organism evidence="2 3">
    <name type="scientific">Nitrospirillum amazonense</name>
    <dbReference type="NCBI Taxonomy" id="28077"/>
    <lineage>
        <taxon>Bacteria</taxon>
        <taxon>Pseudomonadati</taxon>
        <taxon>Pseudomonadota</taxon>
        <taxon>Alphaproteobacteria</taxon>
        <taxon>Rhodospirillales</taxon>
        <taxon>Azospirillaceae</taxon>
        <taxon>Nitrospirillum</taxon>
    </lineage>
</organism>
<feature type="transmembrane region" description="Helical" evidence="1">
    <location>
        <begin position="12"/>
        <end position="30"/>
    </location>
</feature>
<comment type="caution">
    <text evidence="2">The sequence shown here is derived from an EMBL/GenBank/DDBJ whole genome shotgun (WGS) entry which is preliminary data.</text>
</comment>
<dbReference type="OrthoDB" id="7363944at2"/>